<dbReference type="GO" id="GO:0005975">
    <property type="term" value="P:carbohydrate metabolic process"/>
    <property type="evidence" value="ECO:0007669"/>
    <property type="project" value="InterPro"/>
</dbReference>
<proteinExistence type="inferred from homology"/>
<feature type="chain" id="PRO_5031451999" evidence="3">
    <location>
        <begin position="26"/>
        <end position="742"/>
    </location>
</feature>
<feature type="signal peptide" evidence="3">
    <location>
        <begin position="1"/>
        <end position="25"/>
    </location>
</feature>
<dbReference type="Gene3D" id="3.20.20.300">
    <property type="entry name" value="Glycoside hydrolase, family 3, N-terminal domain"/>
    <property type="match status" value="1"/>
</dbReference>
<dbReference type="GO" id="GO:0008422">
    <property type="term" value="F:beta-glucosidase activity"/>
    <property type="evidence" value="ECO:0007669"/>
    <property type="project" value="UniProtKB-EC"/>
</dbReference>
<dbReference type="SUPFAM" id="SSF51445">
    <property type="entry name" value="(Trans)glycosidases"/>
    <property type="match status" value="1"/>
</dbReference>
<name>A0A7X0CCX7_9BURK</name>
<evidence type="ECO:0000313" key="5">
    <source>
        <dbReference type="EMBL" id="MBB6133122.1"/>
    </source>
</evidence>
<dbReference type="Gene3D" id="2.60.40.10">
    <property type="entry name" value="Immunoglobulins"/>
    <property type="match status" value="1"/>
</dbReference>
<dbReference type="RefSeq" id="WP_183552318.1">
    <property type="nucleotide sequence ID" value="NZ_JACHBX010000001.1"/>
</dbReference>
<dbReference type="PANTHER" id="PTHR42715">
    <property type="entry name" value="BETA-GLUCOSIDASE"/>
    <property type="match status" value="1"/>
</dbReference>
<dbReference type="InterPro" id="IPR026891">
    <property type="entry name" value="Fn3-like"/>
</dbReference>
<dbReference type="InterPro" id="IPR001764">
    <property type="entry name" value="Glyco_hydro_3_N"/>
</dbReference>
<dbReference type="InterPro" id="IPR036962">
    <property type="entry name" value="Glyco_hydro_3_N_sf"/>
</dbReference>
<keyword evidence="6" id="KW-1185">Reference proteome</keyword>
<reference evidence="5 6" key="1">
    <citation type="submission" date="2020-08" db="EMBL/GenBank/DDBJ databases">
        <title>The Agave Microbiome: Exploring the role of microbial communities in plant adaptations to desert environments.</title>
        <authorList>
            <person name="Partida-Martinez L.P."/>
        </authorList>
    </citation>
    <scope>NUCLEOTIDE SEQUENCE [LARGE SCALE GENOMIC DNA]</scope>
    <source>
        <strain evidence="5 6">AT3.2</strain>
    </source>
</reference>
<dbReference type="InterPro" id="IPR017853">
    <property type="entry name" value="GH"/>
</dbReference>
<comment type="similarity">
    <text evidence="1">Belongs to the glycosyl hydrolase 3 family.</text>
</comment>
<dbReference type="Proteomes" id="UP000540787">
    <property type="component" value="Unassembled WGS sequence"/>
</dbReference>
<dbReference type="InterPro" id="IPR002772">
    <property type="entry name" value="Glyco_hydro_3_C"/>
</dbReference>
<dbReference type="Pfam" id="PF00933">
    <property type="entry name" value="Glyco_hydro_3"/>
    <property type="match status" value="1"/>
</dbReference>
<dbReference type="InterPro" id="IPR036881">
    <property type="entry name" value="Glyco_hydro_3_C_sf"/>
</dbReference>
<gene>
    <name evidence="5" type="ORF">HD842_001233</name>
</gene>
<keyword evidence="3" id="KW-0732">Signal</keyword>
<evidence type="ECO:0000259" key="4">
    <source>
        <dbReference type="SMART" id="SM01217"/>
    </source>
</evidence>
<dbReference type="Gene3D" id="3.40.50.1700">
    <property type="entry name" value="Glycoside hydrolase family 3 C-terminal domain"/>
    <property type="match status" value="1"/>
</dbReference>
<dbReference type="EMBL" id="JACHBX010000001">
    <property type="protein sequence ID" value="MBB6133122.1"/>
    <property type="molecule type" value="Genomic_DNA"/>
</dbReference>
<accession>A0A7X0CCX7</accession>
<keyword evidence="2 5" id="KW-0378">Hydrolase</keyword>
<evidence type="ECO:0000256" key="2">
    <source>
        <dbReference type="ARBA" id="ARBA00022801"/>
    </source>
</evidence>
<dbReference type="AlphaFoldDB" id="A0A7X0CCX7"/>
<organism evidence="5 6">
    <name type="scientific">Massilia aurea</name>
    <dbReference type="NCBI Taxonomy" id="373040"/>
    <lineage>
        <taxon>Bacteria</taxon>
        <taxon>Pseudomonadati</taxon>
        <taxon>Pseudomonadota</taxon>
        <taxon>Betaproteobacteria</taxon>
        <taxon>Burkholderiales</taxon>
        <taxon>Oxalobacteraceae</taxon>
        <taxon>Telluria group</taxon>
        <taxon>Massilia</taxon>
    </lineage>
</organism>
<feature type="domain" description="Fibronectin type III-like" evidence="4">
    <location>
        <begin position="652"/>
        <end position="721"/>
    </location>
</feature>
<dbReference type="SMART" id="SM01217">
    <property type="entry name" value="Fn3_like"/>
    <property type="match status" value="1"/>
</dbReference>
<evidence type="ECO:0000256" key="1">
    <source>
        <dbReference type="ARBA" id="ARBA00005336"/>
    </source>
</evidence>
<evidence type="ECO:0000256" key="3">
    <source>
        <dbReference type="SAM" id="SignalP"/>
    </source>
</evidence>
<comment type="caution">
    <text evidence="5">The sequence shown here is derived from an EMBL/GenBank/DDBJ whole genome shotgun (WGS) entry which is preliminary data.</text>
</comment>
<sequence>MHPALPFGRSAIALAAALAFGAAHAAPAAAPTAAPTAAADAAQQRAAKLVSQMTLDEKIGMVFGYFGTEFKGQKAPTGALPQSAGFIKGIERLGITPQWLTDAGIGVASQPGKDARERTSLPAGIATAATWNPQLAFEGAAMIGKEARLSGFNVMLGGSVNLAREPRNGRNFEYTGEDPLLAGIMAGEQIRGVQSNHVVSTLKHYAYNDQETGRNHLNVKINDAAGRMSDLLAFQIAIERGDPGSVMCSYNRINGPYGCENDHLLNKVLKGDWGYKGYVMSDWGAAHSTIPAALAGLDQQSGYPFDKSPYFDGALKEAVENGHVPQARLDDMVARILWALGAHGALDHPVKVQAKDIDYTAHGKISQADAEEAIVLLKNKDNVLPLAKDVQRIAIIGGHANKGVLSGGGSAQVYPRGGMAVPNEGPAAWPGPMVYLPGSPMKALAARTKAKITWHDGKDAAAAAKVAAGADVVLVFATQWTSEAADVPTLALPNNQDALIAAVAKANARTVVVLQTGTPVTMPWVNDVAGVVEAWYPGTNGAEAIARVLTGEVDASGRLPQTFPLAENQLPRPKIDGIDLPKDTRFDVDYDIEGAAVGYKWFDLKGHKPLFAFGHGLSYTSFTYTNLKADATNGSIRVRFNVANSGARAGKAVPQVYVSKVGAGWEAPKRLGGWDKLALDAGANRTSEVTIDPRTLAVFDGASNRWKIAAGDYRVILSTAADAPVATVTVRLPAREFAAGAR</sequence>
<dbReference type="InterPro" id="IPR013783">
    <property type="entry name" value="Ig-like_fold"/>
</dbReference>
<dbReference type="InterPro" id="IPR050288">
    <property type="entry name" value="Cellulose_deg_GH3"/>
</dbReference>
<dbReference type="Pfam" id="PF14310">
    <property type="entry name" value="Fn3-like"/>
    <property type="match status" value="1"/>
</dbReference>
<evidence type="ECO:0000313" key="6">
    <source>
        <dbReference type="Proteomes" id="UP000540787"/>
    </source>
</evidence>
<keyword evidence="5" id="KW-0326">Glycosidase</keyword>
<dbReference type="SUPFAM" id="SSF52279">
    <property type="entry name" value="Beta-D-glucan exohydrolase, C-terminal domain"/>
    <property type="match status" value="1"/>
</dbReference>
<dbReference type="PANTHER" id="PTHR42715:SF10">
    <property type="entry name" value="BETA-GLUCOSIDASE"/>
    <property type="match status" value="1"/>
</dbReference>
<dbReference type="PRINTS" id="PR00133">
    <property type="entry name" value="GLHYDRLASE3"/>
</dbReference>
<dbReference type="EC" id="3.2.1.21" evidence="5"/>
<protein>
    <submittedName>
        <fullName evidence="5">Beta-glucosidase</fullName>
        <ecNumber evidence="5">3.2.1.21</ecNumber>
    </submittedName>
</protein>
<dbReference type="Pfam" id="PF01915">
    <property type="entry name" value="Glyco_hydro_3_C"/>
    <property type="match status" value="1"/>
</dbReference>